<comment type="caution">
    <text evidence="1">The sequence shown here is derived from an EMBL/GenBank/DDBJ whole genome shotgun (WGS) entry which is preliminary data.</text>
</comment>
<dbReference type="EMBL" id="JASNQZ010000015">
    <property type="protein sequence ID" value="KAL0947430.1"/>
    <property type="molecule type" value="Genomic_DNA"/>
</dbReference>
<evidence type="ECO:0000313" key="1">
    <source>
        <dbReference type="EMBL" id="KAL0947430.1"/>
    </source>
</evidence>
<keyword evidence="2" id="KW-1185">Reference proteome</keyword>
<dbReference type="Proteomes" id="UP001556367">
    <property type="component" value="Unassembled WGS sequence"/>
</dbReference>
<organism evidence="1 2">
    <name type="scientific">Hohenbuehelia grisea</name>
    <dbReference type="NCBI Taxonomy" id="104357"/>
    <lineage>
        <taxon>Eukaryota</taxon>
        <taxon>Fungi</taxon>
        <taxon>Dikarya</taxon>
        <taxon>Basidiomycota</taxon>
        <taxon>Agaricomycotina</taxon>
        <taxon>Agaricomycetes</taxon>
        <taxon>Agaricomycetidae</taxon>
        <taxon>Agaricales</taxon>
        <taxon>Pleurotineae</taxon>
        <taxon>Pleurotaceae</taxon>
        <taxon>Hohenbuehelia</taxon>
    </lineage>
</organism>
<dbReference type="Gene3D" id="2.160.20.10">
    <property type="entry name" value="Single-stranded right-handed beta-helix, Pectin lyase-like"/>
    <property type="match status" value="1"/>
</dbReference>
<reference evidence="2" key="1">
    <citation type="submission" date="2024-06" db="EMBL/GenBank/DDBJ databases">
        <title>Multi-omics analyses provide insights into the biosynthesis of the anticancer antibiotic pleurotin in Hohenbuehelia grisea.</title>
        <authorList>
            <person name="Weaver J.A."/>
            <person name="Alberti F."/>
        </authorList>
    </citation>
    <scope>NUCLEOTIDE SEQUENCE [LARGE SCALE GENOMIC DNA]</scope>
    <source>
        <strain evidence="2">T-177</strain>
    </source>
</reference>
<dbReference type="InterPro" id="IPR012334">
    <property type="entry name" value="Pectin_lyas_fold"/>
</dbReference>
<proteinExistence type="predicted"/>
<sequence length="152" mass="17046">MVGTGSEHHVLYQYNLNKARNHYMGLIQTETPYFQPIPVAPTPFTINSKYGDPDLSTTPSAWALWVKQSQNITVFGAGLYSFFYNYQQNCIATRTCQKHIVNIDSASTIRIYSLSTVGTTYMLSVNQKGIIDQTNNQNGFAQTATFWSPTVS</sequence>
<accession>A0ABR3IW30</accession>
<name>A0ABR3IW30_9AGAR</name>
<protein>
    <submittedName>
        <fullName evidence="1">Uncharacterized protein</fullName>
    </submittedName>
</protein>
<evidence type="ECO:0000313" key="2">
    <source>
        <dbReference type="Proteomes" id="UP001556367"/>
    </source>
</evidence>
<gene>
    <name evidence="1" type="ORF">HGRIS_014977</name>
</gene>